<dbReference type="Proteomes" id="UP000798662">
    <property type="component" value="Chromosome 1"/>
</dbReference>
<dbReference type="EMBL" id="CM020618">
    <property type="protein sequence ID" value="KAK1862502.1"/>
    <property type="molecule type" value="Genomic_DNA"/>
</dbReference>
<sequence>MSGGYPFGDRSGGGSGGGGGNVGDQGAGNPYATAGGGGAGPSRGAGSAHDGRGPAGGPRGGGGGGGDGGGGGAAGYPPPPPTDGWGLNASFAGGWFPPHPASQRVHPRAAAGGGYVGGNGGPGGGAGGGAGGGDAGGGGGVAAGSYPPGGVPGPVYPPGNYPMGGVAGPYPPHPAGALAPPPGVPSHLFDFPLSLPLRGGPPAIAPGRQPATAPLKKYLCTVCNKRFSKNYNLSAHKRLHTGERPFVCAYPGCSRSFLWKSSLTSHRAVHARNQEASEGGEPSTGGAGTEGEPDEGAVEPSTGAAPGDAASGTGGGASSSVAAVYGGEEAPSSSSPLLFPEESIRANAAAAEAAEAAAEAAAAAASVVASSGFVASGLGAGASLGSFDWGRVGVGGGGGGGGGAASRPTDATSVDPSWWGEPGATAGDASAAAATAAASASAAAAAAGRLAPANKGGAGGDGDAGDAPHPMGDDAFFAPPLAMAIPPTVSEVKLPAPERTRIRQPYAGATMRAGGAAKADGGGSTRLRTAAGATATPAQLWEAAEAHLREGRAADSFNFSSQWAAAGSETAKRKRPPSASAYASVGVPRAGDSGGVRDSAAALSDIFTGPPGGGARADAAPAASSSLGAQWLPFVSSGPSASAADGVGGGGGAAAAADAPDTPMDTEGGGTASGTGAAAATASGAPPGPSLSRGLTLLQEQNDAEAEYFAGFGPAAAAASSGAAGAKGTDGAGAGEPRPSSDFLADRLGGGGGVYSRDRPAMPALSIPAGTINPLSCDDVVKSPPPPEDMSLEITEEPRPVPATSALRALSAAPHPGAAGASGDMSAFLAFPPESPGAARLRQWNMAASVAVGVGGGGGGIGGVAPFGTPGGVLTPGGGFAAPAFTPIFRPGFSPLAPPLSPGGVPWSPLLAGTILPGQSPAARPWTPFVVGGALGARLPAPVRPPAGPSAPGGGAGGAAAGGGGGGGAAASKSGSW</sequence>
<organism evidence="1 2">
    <name type="scientific">Pyropia yezoensis</name>
    <name type="common">Susabi-nori</name>
    <name type="synonym">Porphyra yezoensis</name>
    <dbReference type="NCBI Taxonomy" id="2788"/>
    <lineage>
        <taxon>Eukaryota</taxon>
        <taxon>Rhodophyta</taxon>
        <taxon>Bangiophyceae</taxon>
        <taxon>Bangiales</taxon>
        <taxon>Bangiaceae</taxon>
        <taxon>Pyropia</taxon>
    </lineage>
</organism>
<comment type="caution">
    <text evidence="1">The sequence shown here is derived from an EMBL/GenBank/DDBJ whole genome shotgun (WGS) entry which is preliminary data.</text>
</comment>
<gene>
    <name evidence="1" type="ORF">I4F81_005070</name>
</gene>
<proteinExistence type="predicted"/>
<reference evidence="1" key="1">
    <citation type="submission" date="2019-11" db="EMBL/GenBank/DDBJ databases">
        <title>Nori genome reveals adaptations in red seaweeds to the harsh intertidal environment.</title>
        <authorList>
            <person name="Wang D."/>
            <person name="Mao Y."/>
        </authorList>
    </citation>
    <scope>NUCLEOTIDE SEQUENCE</scope>
    <source>
        <tissue evidence="1">Gametophyte</tissue>
    </source>
</reference>
<keyword evidence="2" id="KW-1185">Reference proteome</keyword>
<evidence type="ECO:0000313" key="1">
    <source>
        <dbReference type="EMBL" id="KAK1862502.1"/>
    </source>
</evidence>
<evidence type="ECO:0000313" key="2">
    <source>
        <dbReference type="Proteomes" id="UP000798662"/>
    </source>
</evidence>
<protein>
    <submittedName>
        <fullName evidence="1">Uncharacterized protein</fullName>
    </submittedName>
</protein>
<accession>A0ACC3BX79</accession>
<name>A0ACC3BX79_PYRYE</name>